<dbReference type="RefSeq" id="WP_141926013.1">
    <property type="nucleotide sequence ID" value="NZ_VFQC01000003.1"/>
</dbReference>
<comment type="caution">
    <text evidence="2">The sequence shown here is derived from an EMBL/GenBank/DDBJ whole genome shotgun (WGS) entry which is preliminary data.</text>
</comment>
<dbReference type="InterPro" id="IPR048667">
    <property type="entry name" value="Imm5-like"/>
</dbReference>
<dbReference type="Proteomes" id="UP000317422">
    <property type="component" value="Unassembled WGS sequence"/>
</dbReference>
<gene>
    <name evidence="2" type="ORF">FHX37_4299</name>
</gene>
<dbReference type="AlphaFoldDB" id="A0A543N6W7"/>
<sequence length="172" mass="18951">MILPKERDPRFVTIRRGGTLTDADHRLLALWAATCAEHVLGLFESARPEDPRPRQAIEHARSWVRGDVRMMQARAAGGHAMGAARDLRGAARHAAYAAGQAGAVAHVAAHELGAAAYAIKAARAAAPEGTSQNEARRLECQWQRDQLPEEIRELVLDDQRLRNDICWSVFDC</sequence>
<protein>
    <recommendedName>
        <fullName evidence="1">Imm-5-like domain-containing protein</fullName>
    </recommendedName>
</protein>
<dbReference type="Pfam" id="PF21805">
    <property type="entry name" value="Imm5_like"/>
    <property type="match status" value="1"/>
</dbReference>
<name>A0A543N6W7_9ACTN</name>
<dbReference type="EMBL" id="VFQC01000003">
    <property type="protein sequence ID" value="TQN27578.1"/>
    <property type="molecule type" value="Genomic_DNA"/>
</dbReference>
<keyword evidence="3" id="KW-1185">Reference proteome</keyword>
<evidence type="ECO:0000259" key="1">
    <source>
        <dbReference type="Pfam" id="PF21805"/>
    </source>
</evidence>
<feature type="domain" description="Imm-5-like" evidence="1">
    <location>
        <begin position="19"/>
        <end position="149"/>
    </location>
</feature>
<evidence type="ECO:0000313" key="2">
    <source>
        <dbReference type="EMBL" id="TQN27578.1"/>
    </source>
</evidence>
<evidence type="ECO:0000313" key="3">
    <source>
        <dbReference type="Proteomes" id="UP000317422"/>
    </source>
</evidence>
<proteinExistence type="predicted"/>
<reference evidence="2 3" key="1">
    <citation type="submission" date="2019-06" db="EMBL/GenBank/DDBJ databases">
        <title>Sequencing the genomes of 1000 actinobacteria strains.</title>
        <authorList>
            <person name="Klenk H.-P."/>
        </authorList>
    </citation>
    <scope>NUCLEOTIDE SEQUENCE [LARGE SCALE GENOMIC DNA]</scope>
    <source>
        <strain evidence="2 3">DSM 45015</strain>
    </source>
</reference>
<dbReference type="OrthoDB" id="166981at2"/>
<accession>A0A543N6W7</accession>
<organism evidence="2 3">
    <name type="scientific">Haloactinospora alba</name>
    <dbReference type="NCBI Taxonomy" id="405555"/>
    <lineage>
        <taxon>Bacteria</taxon>
        <taxon>Bacillati</taxon>
        <taxon>Actinomycetota</taxon>
        <taxon>Actinomycetes</taxon>
        <taxon>Streptosporangiales</taxon>
        <taxon>Nocardiopsidaceae</taxon>
        <taxon>Haloactinospora</taxon>
    </lineage>
</organism>